<dbReference type="GO" id="GO:0016787">
    <property type="term" value="F:hydrolase activity"/>
    <property type="evidence" value="ECO:0007669"/>
    <property type="project" value="UniProtKB-KW"/>
</dbReference>
<dbReference type="InterPro" id="IPR026336">
    <property type="entry name" value="PdeM-like"/>
</dbReference>
<dbReference type="SUPFAM" id="SSF56300">
    <property type="entry name" value="Metallo-dependent phosphatases"/>
    <property type="match status" value="1"/>
</dbReference>
<protein>
    <submittedName>
        <fullName evidence="2">Ligase-associated DNA damage response endonuclease PdeM</fullName>
        <ecNumber evidence="2">3.1.-.-</ecNumber>
    </submittedName>
</protein>
<comment type="caution">
    <text evidence="2">The sequence shown here is derived from an EMBL/GenBank/DDBJ whole genome shotgun (WGS) entry which is preliminary data.</text>
</comment>
<dbReference type="PIRSF" id="PIRSF000887">
    <property type="entry name" value="Pesterase_MJ0037"/>
    <property type="match status" value="1"/>
</dbReference>
<feature type="domain" description="Calcineurin-like phosphoesterase" evidence="1">
    <location>
        <begin position="29"/>
        <end position="117"/>
    </location>
</feature>
<dbReference type="PANTHER" id="PTHR39323">
    <property type="entry name" value="BLR1149 PROTEIN"/>
    <property type="match status" value="1"/>
</dbReference>
<keyword evidence="2" id="KW-0436">Ligase</keyword>
<sequence length="219" mass="24006">MIEHAIEVAGESLVLHAERALWWPARRWLLVADVHFGKGAVLRRAGVAVPTGQTVDDLARLDALIGHYRPARLLVLGDLVHGRTPADSPWQAAVRDWRRRHNEVEMALVAGNHDRHADLHALGFTALGEQLEEGPFAFCHEPEARAGRYVVAGHVHPAVRVRDGWRSHRLPAYRFGAAVATLPAFGALTGLHDTPMAHGERVVAVTPSGLLPLSPSRLR</sequence>
<name>A0ABT1FCC1_9GAMM</name>
<dbReference type="Proteomes" id="UP001204615">
    <property type="component" value="Unassembled WGS sequence"/>
</dbReference>
<dbReference type="PANTHER" id="PTHR39323:SF1">
    <property type="entry name" value="BLR1149 PROTEIN"/>
    <property type="match status" value="1"/>
</dbReference>
<dbReference type="GO" id="GO:0016874">
    <property type="term" value="F:ligase activity"/>
    <property type="evidence" value="ECO:0007669"/>
    <property type="project" value="UniProtKB-KW"/>
</dbReference>
<keyword evidence="2" id="KW-0378">Hydrolase</keyword>
<gene>
    <name evidence="2" type="primary">pdeM</name>
    <name evidence="2" type="ORF">NC595_13220</name>
</gene>
<organism evidence="2 3">
    <name type="scientific">Dyella lutea</name>
    <dbReference type="NCBI Taxonomy" id="2950441"/>
    <lineage>
        <taxon>Bacteria</taxon>
        <taxon>Pseudomonadati</taxon>
        <taxon>Pseudomonadota</taxon>
        <taxon>Gammaproteobacteria</taxon>
        <taxon>Lysobacterales</taxon>
        <taxon>Rhodanobacteraceae</taxon>
        <taxon>Dyella</taxon>
    </lineage>
</organism>
<evidence type="ECO:0000259" key="1">
    <source>
        <dbReference type="Pfam" id="PF00149"/>
    </source>
</evidence>
<reference evidence="2 3" key="1">
    <citation type="submission" date="2022-06" db="EMBL/GenBank/DDBJ databases">
        <title>Dyella sp. Sa strain:Sa Genome sequencing.</title>
        <authorList>
            <person name="Park S."/>
        </authorList>
    </citation>
    <scope>NUCLEOTIDE SEQUENCE [LARGE SCALE GENOMIC DNA]</scope>
    <source>
        <strain evidence="2 3">Sa</strain>
    </source>
</reference>
<keyword evidence="2" id="KW-0255">Endonuclease</keyword>
<keyword evidence="2" id="KW-0540">Nuclease</keyword>
<dbReference type="InterPro" id="IPR024173">
    <property type="entry name" value="Pesterase_MJ0037-like"/>
</dbReference>
<proteinExistence type="predicted"/>
<dbReference type="RefSeq" id="WP_253567170.1">
    <property type="nucleotide sequence ID" value="NZ_JAMZEK010000003.1"/>
</dbReference>
<evidence type="ECO:0000313" key="3">
    <source>
        <dbReference type="Proteomes" id="UP001204615"/>
    </source>
</evidence>
<dbReference type="EC" id="3.1.-.-" evidence="2"/>
<keyword evidence="3" id="KW-1185">Reference proteome</keyword>
<dbReference type="NCBIfam" id="TIGR04123">
    <property type="entry name" value="P_estr_lig_assc"/>
    <property type="match status" value="1"/>
</dbReference>
<dbReference type="GO" id="GO:0004519">
    <property type="term" value="F:endonuclease activity"/>
    <property type="evidence" value="ECO:0007669"/>
    <property type="project" value="UniProtKB-KW"/>
</dbReference>
<dbReference type="Pfam" id="PF00149">
    <property type="entry name" value="Metallophos"/>
    <property type="match status" value="1"/>
</dbReference>
<dbReference type="EMBL" id="JAMZEK010000003">
    <property type="protein sequence ID" value="MCP1375009.1"/>
    <property type="molecule type" value="Genomic_DNA"/>
</dbReference>
<evidence type="ECO:0000313" key="2">
    <source>
        <dbReference type="EMBL" id="MCP1375009.1"/>
    </source>
</evidence>
<dbReference type="InterPro" id="IPR004843">
    <property type="entry name" value="Calcineurin-like_PHP"/>
</dbReference>
<dbReference type="Gene3D" id="3.60.21.10">
    <property type="match status" value="1"/>
</dbReference>
<accession>A0ABT1FCC1</accession>
<dbReference type="InterPro" id="IPR029052">
    <property type="entry name" value="Metallo-depent_PP-like"/>
</dbReference>